<dbReference type="PANTHER" id="PTHR36699:SF1">
    <property type="entry name" value="L,D-TRANSPEPTIDASE YAFK-RELATED"/>
    <property type="match status" value="1"/>
</dbReference>
<organism evidence="9 10">
    <name type="scientific">Rhizobium fredii</name>
    <name type="common">Sinorhizobium fredii</name>
    <dbReference type="NCBI Taxonomy" id="380"/>
    <lineage>
        <taxon>Bacteria</taxon>
        <taxon>Pseudomonadati</taxon>
        <taxon>Pseudomonadota</taxon>
        <taxon>Alphaproteobacteria</taxon>
        <taxon>Hyphomicrobiales</taxon>
        <taxon>Rhizobiaceae</taxon>
        <taxon>Sinorhizobium/Ensifer group</taxon>
        <taxon>Sinorhizobium</taxon>
    </lineage>
</organism>
<dbReference type="InterPro" id="IPR005490">
    <property type="entry name" value="LD_TPept_cat_dom"/>
</dbReference>
<dbReference type="Pfam" id="PF03734">
    <property type="entry name" value="YkuD"/>
    <property type="match status" value="1"/>
</dbReference>
<evidence type="ECO:0000256" key="3">
    <source>
        <dbReference type="ARBA" id="ARBA00022679"/>
    </source>
</evidence>
<reference evidence="9 10" key="1">
    <citation type="journal article" date="2013" name="Genome Biol.">
        <title>Comparative genomics of the core and accessory genomes of 48 Sinorhizobium strains comprising five genospecies.</title>
        <authorList>
            <person name="Sugawara M."/>
            <person name="Epstein B."/>
            <person name="Badgley B.D."/>
            <person name="Unno T."/>
            <person name="Xu L."/>
            <person name="Reese J."/>
            <person name="Gyaneshwar P."/>
            <person name="Denny R."/>
            <person name="Mudge J."/>
            <person name="Bharti A.K."/>
            <person name="Farmer A.D."/>
            <person name="May G.D."/>
            <person name="Woodward J.E."/>
            <person name="Medigue C."/>
            <person name="Vallenet D."/>
            <person name="Lajus A."/>
            <person name="Rouy Z."/>
            <person name="Martinez-Vaz B."/>
            <person name="Tiffin P."/>
            <person name="Young N.D."/>
            <person name="Sadowsky M.J."/>
        </authorList>
    </citation>
    <scope>NUCLEOTIDE SEQUENCE [LARGE SCALE GENOMIC DNA]</scope>
    <source>
        <strain evidence="9 10">USDA205</strain>
    </source>
</reference>
<sequence length="200" mass="22397">MGRADRSRLRPARCEDKGRLRRRGRPISLASYGRTMKNAYVWPLAAALLLAGLFPALGAETADKVVVYKERRVLQLFQGERLLREFPIALGGNPVGHKMREGDRRTPEGSYVLDWRNDASSFYRSMHVSYPAPEDVEAAAAKGVDPGGMIMVHGQPNYLGWLAFLTQMFDWTDGCIAVTNAEMDEIWDMVPNNTAIEINP</sequence>
<comment type="similarity">
    <text evidence="2">Belongs to the YkuD family.</text>
</comment>
<evidence type="ECO:0000259" key="8">
    <source>
        <dbReference type="PROSITE" id="PS52029"/>
    </source>
</evidence>
<feature type="active site" description="Nucleophile" evidence="7">
    <location>
        <position position="175"/>
    </location>
</feature>
<evidence type="ECO:0000256" key="7">
    <source>
        <dbReference type="PROSITE-ProRule" id="PRU01373"/>
    </source>
</evidence>
<proteinExistence type="inferred from homology"/>
<protein>
    <submittedName>
        <fullName evidence="9">L,D-transpeptidase family protein</fullName>
    </submittedName>
</protein>
<dbReference type="GO" id="GO:0016740">
    <property type="term" value="F:transferase activity"/>
    <property type="evidence" value="ECO:0007669"/>
    <property type="project" value="UniProtKB-KW"/>
</dbReference>
<accession>A0A844ACK6</accession>
<dbReference type="CDD" id="cd16913">
    <property type="entry name" value="YkuD_like"/>
    <property type="match status" value="1"/>
</dbReference>
<dbReference type="InterPro" id="IPR038063">
    <property type="entry name" value="Transpep_catalytic_dom"/>
</dbReference>
<evidence type="ECO:0000313" key="9">
    <source>
        <dbReference type="EMBL" id="MQX10051.1"/>
    </source>
</evidence>
<dbReference type="SUPFAM" id="SSF141523">
    <property type="entry name" value="L,D-transpeptidase catalytic domain-like"/>
    <property type="match status" value="1"/>
</dbReference>
<dbReference type="GO" id="GO:0008360">
    <property type="term" value="P:regulation of cell shape"/>
    <property type="evidence" value="ECO:0007669"/>
    <property type="project" value="UniProtKB-UniRule"/>
</dbReference>
<evidence type="ECO:0000256" key="1">
    <source>
        <dbReference type="ARBA" id="ARBA00004752"/>
    </source>
</evidence>
<keyword evidence="6 7" id="KW-0961">Cell wall biogenesis/degradation</keyword>
<dbReference type="PROSITE" id="PS52029">
    <property type="entry name" value="LD_TPASE"/>
    <property type="match status" value="1"/>
</dbReference>
<evidence type="ECO:0000256" key="2">
    <source>
        <dbReference type="ARBA" id="ARBA00005992"/>
    </source>
</evidence>
<gene>
    <name evidence="9" type="ORF">GHK48_17710</name>
</gene>
<comment type="pathway">
    <text evidence="1 7">Cell wall biogenesis; peptidoglycan biosynthesis.</text>
</comment>
<evidence type="ECO:0000256" key="4">
    <source>
        <dbReference type="ARBA" id="ARBA00022960"/>
    </source>
</evidence>
<feature type="active site" description="Proton donor/acceptor" evidence="7">
    <location>
        <position position="153"/>
    </location>
</feature>
<comment type="caution">
    <text evidence="9">The sequence shown here is derived from an EMBL/GenBank/DDBJ whole genome shotgun (WGS) entry which is preliminary data.</text>
</comment>
<keyword evidence="3" id="KW-0808">Transferase</keyword>
<dbReference type="Gene3D" id="2.40.440.10">
    <property type="entry name" value="L,D-transpeptidase catalytic domain-like"/>
    <property type="match status" value="1"/>
</dbReference>
<evidence type="ECO:0000256" key="5">
    <source>
        <dbReference type="ARBA" id="ARBA00022984"/>
    </source>
</evidence>
<dbReference type="GO" id="GO:0071555">
    <property type="term" value="P:cell wall organization"/>
    <property type="evidence" value="ECO:0007669"/>
    <property type="project" value="UniProtKB-UniRule"/>
</dbReference>
<feature type="domain" description="L,D-TPase catalytic" evidence="8">
    <location>
        <begin position="63"/>
        <end position="199"/>
    </location>
</feature>
<dbReference type="AlphaFoldDB" id="A0A844ACK6"/>
<dbReference type="PANTHER" id="PTHR36699">
    <property type="entry name" value="LD-TRANSPEPTIDASE"/>
    <property type="match status" value="1"/>
</dbReference>
<dbReference type="GO" id="GO:0009252">
    <property type="term" value="P:peptidoglycan biosynthetic process"/>
    <property type="evidence" value="ECO:0007669"/>
    <property type="project" value="UniProtKB-UniPathway"/>
</dbReference>
<keyword evidence="5 7" id="KW-0573">Peptidoglycan synthesis</keyword>
<keyword evidence="4 7" id="KW-0133">Cell shape</keyword>
<evidence type="ECO:0000256" key="6">
    <source>
        <dbReference type="ARBA" id="ARBA00023316"/>
    </source>
</evidence>
<dbReference type="EMBL" id="WISZ01000139">
    <property type="protein sequence ID" value="MQX10051.1"/>
    <property type="molecule type" value="Genomic_DNA"/>
</dbReference>
<dbReference type="GO" id="GO:0004180">
    <property type="term" value="F:carboxypeptidase activity"/>
    <property type="evidence" value="ECO:0007669"/>
    <property type="project" value="UniProtKB-ARBA"/>
</dbReference>
<dbReference type="Proteomes" id="UP000466694">
    <property type="component" value="Unassembled WGS sequence"/>
</dbReference>
<evidence type="ECO:0000313" key="10">
    <source>
        <dbReference type="Proteomes" id="UP000466694"/>
    </source>
</evidence>
<dbReference type="UniPathway" id="UPA00219"/>
<name>A0A844ACK6_RHIFR</name>